<sequence length="419" mass="44912">MKLFFPAVLMVLLVGCGTASRTVSLNMGPSGTLILTPRSGGGPVALNGHEFETAMAKLARRVRPSPRPQEAAQRLFDVETRSGSYTYEASSRRLTPLAPGAHLKEQASKAEVELTRDYMHWCERTGRPGDCLRLLTGSRTLDSDGRLALCMALAKASVLDEMSEAFRDMADPQAMAAAVLWTWTTYMVLITVPEPVSKGIAAVMTATLIAYVGIDTFWSLIVGFRHLMDEADRATTFSALREAGERYGQVMGRNAARAFAMVAMAAIGSPAPALAARVPKLPSATLAAAQAETQMGIRLAAVGEVKAAALSAGSLTLTLAPGAVAMTANSQGSRRFSKADRDAAYEKSQDAAGRARCEYCDEELTREPGRSDTYEADHRQPYSKGGPSSGDNLAPSCRTCNREKGAQDLDTDWIPPKNR</sequence>
<dbReference type="AlphaFoldDB" id="A0A1H7ZIE7"/>
<protein>
    <submittedName>
        <fullName evidence="4">HNH endonuclease</fullName>
    </submittedName>
</protein>
<evidence type="ECO:0000256" key="2">
    <source>
        <dbReference type="SAM" id="SignalP"/>
    </source>
</evidence>
<evidence type="ECO:0000313" key="5">
    <source>
        <dbReference type="Proteomes" id="UP000182719"/>
    </source>
</evidence>
<dbReference type="Proteomes" id="UP000182719">
    <property type="component" value="Unassembled WGS sequence"/>
</dbReference>
<dbReference type="SMART" id="SM00507">
    <property type="entry name" value="HNHc"/>
    <property type="match status" value="1"/>
</dbReference>
<feature type="signal peptide" evidence="2">
    <location>
        <begin position="1"/>
        <end position="21"/>
    </location>
</feature>
<dbReference type="OrthoDB" id="5487210at2"/>
<feature type="compositionally biased region" description="Basic and acidic residues" evidence="1">
    <location>
        <begin position="364"/>
        <end position="380"/>
    </location>
</feature>
<keyword evidence="2" id="KW-0732">Signal</keyword>
<evidence type="ECO:0000259" key="3">
    <source>
        <dbReference type="SMART" id="SM00507"/>
    </source>
</evidence>
<dbReference type="InterPro" id="IPR002711">
    <property type="entry name" value="HNH"/>
</dbReference>
<dbReference type="PROSITE" id="PS51257">
    <property type="entry name" value="PROKAR_LIPOPROTEIN"/>
    <property type="match status" value="1"/>
</dbReference>
<dbReference type="GO" id="GO:0004519">
    <property type="term" value="F:endonuclease activity"/>
    <property type="evidence" value="ECO:0007669"/>
    <property type="project" value="UniProtKB-KW"/>
</dbReference>
<feature type="region of interest" description="Disordered" evidence="1">
    <location>
        <begin position="364"/>
        <end position="419"/>
    </location>
</feature>
<keyword evidence="5" id="KW-1185">Reference proteome</keyword>
<dbReference type="Gene3D" id="1.10.30.50">
    <property type="match status" value="1"/>
</dbReference>
<evidence type="ECO:0000256" key="1">
    <source>
        <dbReference type="SAM" id="MobiDB-lite"/>
    </source>
</evidence>
<evidence type="ECO:0000313" key="4">
    <source>
        <dbReference type="EMBL" id="SEM58043.1"/>
    </source>
</evidence>
<keyword evidence="4" id="KW-0255">Endonuclease</keyword>
<name>A0A1H7ZIE7_STIAU</name>
<dbReference type="CDD" id="cd00085">
    <property type="entry name" value="HNHc"/>
    <property type="match status" value="1"/>
</dbReference>
<dbReference type="Pfam" id="PF01844">
    <property type="entry name" value="HNH"/>
    <property type="match status" value="1"/>
</dbReference>
<feature type="domain" description="HNH nuclease" evidence="3">
    <location>
        <begin position="346"/>
        <end position="402"/>
    </location>
</feature>
<keyword evidence="4" id="KW-0540">Nuclease</keyword>
<feature type="chain" id="PRO_5010296659" evidence="2">
    <location>
        <begin position="22"/>
        <end position="419"/>
    </location>
</feature>
<dbReference type="EMBL" id="FOAP01000019">
    <property type="protein sequence ID" value="SEM58043.1"/>
    <property type="molecule type" value="Genomic_DNA"/>
</dbReference>
<dbReference type="RefSeq" id="WP_075009668.1">
    <property type="nucleotide sequence ID" value="NZ_FOAP01000019.1"/>
</dbReference>
<gene>
    <name evidence="4" type="ORF">SAMN05444354_1197</name>
</gene>
<dbReference type="InterPro" id="IPR003615">
    <property type="entry name" value="HNH_nuc"/>
</dbReference>
<keyword evidence="4" id="KW-0378">Hydrolase</keyword>
<accession>A0A1H7ZIE7</accession>
<organism evidence="4 5">
    <name type="scientific">Stigmatella aurantiaca</name>
    <dbReference type="NCBI Taxonomy" id="41"/>
    <lineage>
        <taxon>Bacteria</taxon>
        <taxon>Pseudomonadati</taxon>
        <taxon>Myxococcota</taxon>
        <taxon>Myxococcia</taxon>
        <taxon>Myxococcales</taxon>
        <taxon>Cystobacterineae</taxon>
        <taxon>Archangiaceae</taxon>
        <taxon>Stigmatella</taxon>
    </lineage>
</organism>
<dbReference type="GO" id="GO:0008270">
    <property type="term" value="F:zinc ion binding"/>
    <property type="evidence" value="ECO:0007669"/>
    <property type="project" value="InterPro"/>
</dbReference>
<dbReference type="GO" id="GO:0003676">
    <property type="term" value="F:nucleic acid binding"/>
    <property type="evidence" value="ECO:0007669"/>
    <property type="project" value="InterPro"/>
</dbReference>
<reference evidence="5" key="1">
    <citation type="submission" date="2016-10" db="EMBL/GenBank/DDBJ databases">
        <authorList>
            <person name="Varghese N."/>
            <person name="Submissions S."/>
        </authorList>
    </citation>
    <scope>NUCLEOTIDE SEQUENCE [LARGE SCALE GENOMIC DNA]</scope>
    <source>
        <strain evidence="5">DSM 17044</strain>
    </source>
</reference>
<proteinExistence type="predicted"/>